<organism evidence="1 2">
    <name type="scientific">Caloramator fervidus</name>
    <dbReference type="NCBI Taxonomy" id="29344"/>
    <lineage>
        <taxon>Bacteria</taxon>
        <taxon>Bacillati</taxon>
        <taxon>Bacillota</taxon>
        <taxon>Clostridia</taxon>
        <taxon>Eubacteriales</taxon>
        <taxon>Clostridiaceae</taxon>
        <taxon>Caloramator</taxon>
    </lineage>
</organism>
<name>A0A1H5UAD2_9CLOT</name>
<dbReference type="RefSeq" id="WP_103895836.1">
    <property type="nucleotide sequence ID" value="NZ_FNUK01000008.1"/>
</dbReference>
<protein>
    <submittedName>
        <fullName evidence="1">Uncharacterized protein</fullName>
    </submittedName>
</protein>
<keyword evidence="2" id="KW-1185">Reference proteome</keyword>
<evidence type="ECO:0000313" key="1">
    <source>
        <dbReference type="EMBL" id="SEF72006.1"/>
    </source>
</evidence>
<dbReference type="OrthoDB" id="1937284at2"/>
<dbReference type="Proteomes" id="UP000242850">
    <property type="component" value="Unassembled WGS sequence"/>
</dbReference>
<evidence type="ECO:0000313" key="2">
    <source>
        <dbReference type="Proteomes" id="UP000242850"/>
    </source>
</evidence>
<sequence>MLDKRGIIEFLEDEGLDEVNELDYKDEDILVLNFFYTFDDAELEAAKQFANDNYEGDNQDEWYKDYFLPYLTDMAADNIRDIVEELEEKFNVEGEFVIYEMDRDYHSECECVLALAEKGKDFDIEDILEEIE</sequence>
<dbReference type="EMBL" id="FNUK01000008">
    <property type="protein sequence ID" value="SEF72006.1"/>
    <property type="molecule type" value="Genomic_DNA"/>
</dbReference>
<accession>A0A1H5UAD2</accession>
<dbReference type="AlphaFoldDB" id="A0A1H5UAD2"/>
<gene>
    <name evidence="1" type="ORF">SAMN05660865_00850</name>
</gene>
<reference evidence="2" key="1">
    <citation type="submission" date="2016-10" db="EMBL/GenBank/DDBJ databases">
        <authorList>
            <person name="Varghese N."/>
            <person name="Submissions S."/>
        </authorList>
    </citation>
    <scope>NUCLEOTIDE SEQUENCE [LARGE SCALE GENOMIC DNA]</scope>
    <source>
        <strain evidence="2">DSM 5463</strain>
    </source>
</reference>
<proteinExistence type="predicted"/>